<dbReference type="EMBL" id="FXYX01000042">
    <property type="protein sequence ID" value="SMY00699.1"/>
    <property type="molecule type" value="Genomic_DNA"/>
</dbReference>
<reference evidence="2" key="1">
    <citation type="submission" date="2017-03" db="EMBL/GenBank/DDBJ databases">
        <authorList>
            <person name="Monnet C."/>
        </authorList>
    </citation>
    <scope>NUCLEOTIDE SEQUENCE [LARGE SCALE GENOMIC DNA]</scope>
    <source>
        <strain evidence="2">ATCC 49514</strain>
    </source>
</reference>
<keyword evidence="2" id="KW-1185">Reference proteome</keyword>
<accession>A0A2H1KM67</accession>
<dbReference type="AlphaFoldDB" id="A0A2H1KM67"/>
<keyword evidence="1" id="KW-0436">Ligase</keyword>
<dbReference type="GO" id="GO:0047475">
    <property type="term" value="F:phenylacetate-CoA ligase activity"/>
    <property type="evidence" value="ECO:0007669"/>
    <property type="project" value="UniProtKB-EC"/>
</dbReference>
<proteinExistence type="predicted"/>
<name>A0A2H1KM67_9MICO</name>
<dbReference type="RefSeq" id="WP_244195045.1">
    <property type="nucleotide sequence ID" value="NZ_FXYX01000042.1"/>
</dbReference>
<protein>
    <submittedName>
        <fullName evidence="1">Phenylacetate-CoA ligase</fullName>
        <ecNumber evidence="1">6.2.1.30</ecNumber>
    </submittedName>
</protein>
<dbReference type="EC" id="6.2.1.30" evidence="1"/>
<evidence type="ECO:0000313" key="2">
    <source>
        <dbReference type="Proteomes" id="UP000234382"/>
    </source>
</evidence>
<organism evidence="1 2">
    <name type="scientific">Brevibacterium iodinum ATCC 49514</name>
    <dbReference type="NCBI Taxonomy" id="1255616"/>
    <lineage>
        <taxon>Bacteria</taxon>
        <taxon>Bacillati</taxon>
        <taxon>Actinomycetota</taxon>
        <taxon>Actinomycetes</taxon>
        <taxon>Micrococcales</taxon>
        <taxon>Brevibacteriaceae</taxon>
        <taxon>Brevibacterium</taxon>
    </lineage>
</organism>
<gene>
    <name evidence="1" type="ORF">BI49514_03161</name>
</gene>
<sequence length="90" mass="10328">MRETHLTLEAELRSLPIPRGPVNLARQAVLRLANVGLTAAYGAYRAHPAIWRFTARHYNPRLEPFAKLNAWMICQQASLDVPAYQDYCEY</sequence>
<dbReference type="Proteomes" id="UP000234382">
    <property type="component" value="Unassembled WGS sequence"/>
</dbReference>
<evidence type="ECO:0000313" key="1">
    <source>
        <dbReference type="EMBL" id="SMY00699.1"/>
    </source>
</evidence>